<feature type="domain" description="RNase H type-1" evidence="1">
    <location>
        <begin position="501"/>
        <end position="623"/>
    </location>
</feature>
<dbReference type="GO" id="GO:0004523">
    <property type="term" value="F:RNA-DNA hybrid ribonuclease activity"/>
    <property type="evidence" value="ECO:0007669"/>
    <property type="project" value="InterPro"/>
</dbReference>
<dbReference type="InterPro" id="IPR036397">
    <property type="entry name" value="RNaseH_sf"/>
</dbReference>
<evidence type="ECO:0000259" key="1">
    <source>
        <dbReference type="Pfam" id="PF13456"/>
    </source>
</evidence>
<comment type="caution">
    <text evidence="3">The sequence shown here is derived from an EMBL/GenBank/DDBJ whole genome shotgun (WGS) entry which is preliminary data.</text>
</comment>
<sequence length="648" mass="72874">MMLDLLGIRSHGVIGISFLIQCSSGWTELVQIWGSYELFRKWLKRLLAGPITPVVHVEIAQLRKEVEGLAVKEETIWRQQSNDTWLREGNQNTNFFHQRASIRFKTNMIIRARDAVGNWIVNEDDIRQCIVSHIFGVHASSQPRRDDIAKGMENLRRVVDDWMVGDLMQPYTKAECAEREGRLQGISICRGAPSMSHLLFADDTLIFSKASLACTRVIQDILEVYRLGSGIARSKRDLFATIRDKVWARISGWNAKLLSQAGCRWRVASGSHTSVWMDLWILQPCSFKPITPVPPALAPSSPTAAIGSAYHLACSIEEKPCTSSRFAEEASWWRKLWQTKIPCKVKTFVWRACLNALPTGIRLGSCILGSFFVCPFCFDDREDLLHTLAHCSFACQVWGLTHMGIDLCCGSLSSALGWFQSVSRKLEPIAFFLFLCICWSIWWAWNRKVMESEYVAPLQVSTFALYYLESFLNQNVASSCWTTLRIPASWQALPLGTVKINFDGATFAMRPVLGIVVMVRNGSGQCLAWMSLQLDRAGDGKMVEALAACEAIQLACRRGWILVVIEGNCANLVRKLQASERDLSDIDLIVFYIHLLPSSFVSCHFSLVRRSGNSIANFLARSAPRFIEGGSIVPQQSLVCCLRIVRSK</sequence>
<dbReference type="PANTHER" id="PTHR47074">
    <property type="entry name" value="BNAC02G40300D PROTEIN"/>
    <property type="match status" value="1"/>
</dbReference>
<dbReference type="InterPro" id="IPR012337">
    <property type="entry name" value="RNaseH-like_sf"/>
</dbReference>
<gene>
    <name evidence="3" type="ORF">Sradi_0181700</name>
</gene>
<evidence type="ECO:0008006" key="4">
    <source>
        <dbReference type="Google" id="ProtNLM"/>
    </source>
</evidence>
<dbReference type="InterPro" id="IPR052929">
    <property type="entry name" value="RNase_H-like_EbsB-rel"/>
</dbReference>
<dbReference type="PANTHER" id="PTHR47074:SF48">
    <property type="entry name" value="POLYNUCLEOTIDYL TRANSFERASE, RIBONUCLEASE H-LIKE SUPERFAMILY PROTEIN"/>
    <property type="match status" value="1"/>
</dbReference>
<dbReference type="GO" id="GO:0003676">
    <property type="term" value="F:nucleic acid binding"/>
    <property type="evidence" value="ECO:0007669"/>
    <property type="project" value="InterPro"/>
</dbReference>
<dbReference type="InterPro" id="IPR044730">
    <property type="entry name" value="RNase_H-like_dom_plant"/>
</dbReference>
<dbReference type="EMBL" id="JACGWJ010000002">
    <property type="protein sequence ID" value="KAL0434738.1"/>
    <property type="molecule type" value="Genomic_DNA"/>
</dbReference>
<feature type="domain" description="Reverse transcriptase zinc-binding" evidence="2">
    <location>
        <begin position="328"/>
        <end position="398"/>
    </location>
</feature>
<dbReference type="AlphaFoldDB" id="A0AAW2W086"/>
<name>A0AAW2W086_SESRA</name>
<dbReference type="Pfam" id="PF13456">
    <property type="entry name" value="RVT_3"/>
    <property type="match status" value="1"/>
</dbReference>
<dbReference type="CDD" id="cd06222">
    <property type="entry name" value="RNase_H_like"/>
    <property type="match status" value="1"/>
</dbReference>
<dbReference type="InterPro" id="IPR026960">
    <property type="entry name" value="RVT-Znf"/>
</dbReference>
<reference evidence="3" key="2">
    <citation type="journal article" date="2024" name="Plant">
        <title>Genomic evolution and insights into agronomic trait innovations of Sesamum species.</title>
        <authorList>
            <person name="Miao H."/>
            <person name="Wang L."/>
            <person name="Qu L."/>
            <person name="Liu H."/>
            <person name="Sun Y."/>
            <person name="Le M."/>
            <person name="Wang Q."/>
            <person name="Wei S."/>
            <person name="Zheng Y."/>
            <person name="Lin W."/>
            <person name="Duan Y."/>
            <person name="Cao H."/>
            <person name="Xiong S."/>
            <person name="Wang X."/>
            <person name="Wei L."/>
            <person name="Li C."/>
            <person name="Ma Q."/>
            <person name="Ju M."/>
            <person name="Zhao R."/>
            <person name="Li G."/>
            <person name="Mu C."/>
            <person name="Tian Q."/>
            <person name="Mei H."/>
            <person name="Zhang T."/>
            <person name="Gao T."/>
            <person name="Zhang H."/>
        </authorList>
    </citation>
    <scope>NUCLEOTIDE SEQUENCE</scope>
    <source>
        <strain evidence="3">G02</strain>
    </source>
</reference>
<proteinExistence type="predicted"/>
<reference evidence="3" key="1">
    <citation type="submission" date="2020-06" db="EMBL/GenBank/DDBJ databases">
        <authorList>
            <person name="Li T."/>
            <person name="Hu X."/>
            <person name="Zhang T."/>
            <person name="Song X."/>
            <person name="Zhang H."/>
            <person name="Dai N."/>
            <person name="Sheng W."/>
            <person name="Hou X."/>
            <person name="Wei L."/>
        </authorList>
    </citation>
    <scope>NUCLEOTIDE SEQUENCE</scope>
    <source>
        <strain evidence="3">G02</strain>
        <tissue evidence="3">Leaf</tissue>
    </source>
</reference>
<dbReference type="InterPro" id="IPR002156">
    <property type="entry name" value="RNaseH_domain"/>
</dbReference>
<organism evidence="3">
    <name type="scientific">Sesamum radiatum</name>
    <name type="common">Black benniseed</name>
    <dbReference type="NCBI Taxonomy" id="300843"/>
    <lineage>
        <taxon>Eukaryota</taxon>
        <taxon>Viridiplantae</taxon>
        <taxon>Streptophyta</taxon>
        <taxon>Embryophyta</taxon>
        <taxon>Tracheophyta</taxon>
        <taxon>Spermatophyta</taxon>
        <taxon>Magnoliopsida</taxon>
        <taxon>eudicotyledons</taxon>
        <taxon>Gunneridae</taxon>
        <taxon>Pentapetalae</taxon>
        <taxon>asterids</taxon>
        <taxon>lamiids</taxon>
        <taxon>Lamiales</taxon>
        <taxon>Pedaliaceae</taxon>
        <taxon>Sesamum</taxon>
    </lineage>
</organism>
<dbReference type="Pfam" id="PF13966">
    <property type="entry name" value="zf-RVT"/>
    <property type="match status" value="1"/>
</dbReference>
<evidence type="ECO:0000313" key="3">
    <source>
        <dbReference type="EMBL" id="KAL0434738.1"/>
    </source>
</evidence>
<dbReference type="SUPFAM" id="SSF53098">
    <property type="entry name" value="Ribonuclease H-like"/>
    <property type="match status" value="1"/>
</dbReference>
<evidence type="ECO:0000259" key="2">
    <source>
        <dbReference type="Pfam" id="PF13966"/>
    </source>
</evidence>
<accession>A0AAW2W086</accession>
<dbReference type="Gene3D" id="3.30.420.10">
    <property type="entry name" value="Ribonuclease H-like superfamily/Ribonuclease H"/>
    <property type="match status" value="1"/>
</dbReference>
<protein>
    <recommendedName>
        <fullName evidence="4">Reverse transcriptase zinc-binding domain-containing protein</fullName>
    </recommendedName>
</protein>